<feature type="region of interest" description="Disordered" evidence="1">
    <location>
        <begin position="24"/>
        <end position="79"/>
    </location>
</feature>
<dbReference type="AlphaFoldDB" id="A0A2P5AMI9"/>
<proteinExistence type="predicted"/>
<feature type="compositionally biased region" description="Basic and acidic residues" evidence="1">
    <location>
        <begin position="24"/>
        <end position="33"/>
    </location>
</feature>
<organism evidence="2 3">
    <name type="scientific">Parasponia andersonii</name>
    <name type="common">Sponia andersonii</name>
    <dbReference type="NCBI Taxonomy" id="3476"/>
    <lineage>
        <taxon>Eukaryota</taxon>
        <taxon>Viridiplantae</taxon>
        <taxon>Streptophyta</taxon>
        <taxon>Embryophyta</taxon>
        <taxon>Tracheophyta</taxon>
        <taxon>Spermatophyta</taxon>
        <taxon>Magnoliopsida</taxon>
        <taxon>eudicotyledons</taxon>
        <taxon>Gunneridae</taxon>
        <taxon>Pentapetalae</taxon>
        <taxon>rosids</taxon>
        <taxon>fabids</taxon>
        <taxon>Rosales</taxon>
        <taxon>Cannabaceae</taxon>
        <taxon>Parasponia</taxon>
    </lineage>
</organism>
<keyword evidence="3" id="KW-1185">Reference proteome</keyword>
<evidence type="ECO:0000256" key="1">
    <source>
        <dbReference type="SAM" id="MobiDB-lite"/>
    </source>
</evidence>
<feature type="non-terminal residue" evidence="2">
    <location>
        <position position="79"/>
    </location>
</feature>
<name>A0A2P5AMI9_PARAD</name>
<evidence type="ECO:0000313" key="2">
    <source>
        <dbReference type="EMBL" id="PON37769.1"/>
    </source>
</evidence>
<protein>
    <submittedName>
        <fullName evidence="2">Uncharacterized protein</fullName>
    </submittedName>
</protein>
<feature type="compositionally biased region" description="Acidic residues" evidence="1">
    <location>
        <begin position="53"/>
        <end position="63"/>
    </location>
</feature>
<gene>
    <name evidence="2" type="ORF">PanWU01x14_317600</name>
</gene>
<dbReference type="EMBL" id="JXTB01000518">
    <property type="protein sequence ID" value="PON37769.1"/>
    <property type="molecule type" value="Genomic_DNA"/>
</dbReference>
<reference evidence="3" key="1">
    <citation type="submission" date="2016-06" db="EMBL/GenBank/DDBJ databases">
        <title>Parallel loss of symbiosis genes in relatives of nitrogen-fixing non-legume Parasponia.</title>
        <authorList>
            <person name="Van Velzen R."/>
            <person name="Holmer R."/>
            <person name="Bu F."/>
            <person name="Rutten L."/>
            <person name="Van Zeijl A."/>
            <person name="Liu W."/>
            <person name="Santuari L."/>
            <person name="Cao Q."/>
            <person name="Sharma T."/>
            <person name="Shen D."/>
            <person name="Roswanjaya Y."/>
            <person name="Wardhani T."/>
            <person name="Kalhor M.S."/>
            <person name="Jansen J."/>
            <person name="Van den Hoogen J."/>
            <person name="Gungor B."/>
            <person name="Hartog M."/>
            <person name="Hontelez J."/>
            <person name="Verver J."/>
            <person name="Yang W.-C."/>
            <person name="Schijlen E."/>
            <person name="Repin R."/>
            <person name="Schilthuizen M."/>
            <person name="Schranz E."/>
            <person name="Heidstra R."/>
            <person name="Miyata K."/>
            <person name="Fedorova E."/>
            <person name="Kohlen W."/>
            <person name="Bisseling T."/>
            <person name="Smit S."/>
            <person name="Geurts R."/>
        </authorList>
    </citation>
    <scope>NUCLEOTIDE SEQUENCE [LARGE SCALE GENOMIC DNA]</scope>
    <source>
        <strain evidence="3">cv. WU1-14</strain>
    </source>
</reference>
<accession>A0A2P5AMI9</accession>
<evidence type="ECO:0000313" key="3">
    <source>
        <dbReference type="Proteomes" id="UP000237105"/>
    </source>
</evidence>
<dbReference type="Proteomes" id="UP000237105">
    <property type="component" value="Unassembled WGS sequence"/>
</dbReference>
<sequence length="79" mass="9063">MPRSSRRGELQYDPKIEKTVRQLKKEAKLRDKQTSSSPELNLAIELTNSSSDSETESKEDIEETMANRERNFEGTGCTR</sequence>
<comment type="caution">
    <text evidence="2">The sequence shown here is derived from an EMBL/GenBank/DDBJ whole genome shotgun (WGS) entry which is preliminary data.</text>
</comment>